<feature type="transmembrane region" description="Helical" evidence="9">
    <location>
        <begin position="543"/>
        <end position="563"/>
    </location>
</feature>
<evidence type="ECO:0000313" key="11">
    <source>
        <dbReference type="EMBL" id="KAL0951299.1"/>
    </source>
</evidence>
<feature type="transmembrane region" description="Helical" evidence="9">
    <location>
        <begin position="683"/>
        <end position="702"/>
    </location>
</feature>
<keyword evidence="4 9" id="KW-0812">Transmembrane</keyword>
<feature type="transmembrane region" description="Helical" evidence="9">
    <location>
        <begin position="367"/>
        <end position="383"/>
    </location>
</feature>
<dbReference type="PANTHER" id="PTHR13533:SF1">
    <property type="entry name" value="N-ACETYLNEURAMINATE 9-O-ACETYLTRANSFERASE"/>
    <property type="match status" value="1"/>
</dbReference>
<evidence type="ECO:0000256" key="7">
    <source>
        <dbReference type="ARBA" id="ARBA00023180"/>
    </source>
</evidence>
<dbReference type="Pfam" id="PF07779">
    <property type="entry name" value="Cas1_AcylT"/>
    <property type="match status" value="1"/>
</dbReference>
<proteinExistence type="inferred from homology"/>
<feature type="transmembrane region" description="Helical" evidence="9">
    <location>
        <begin position="328"/>
        <end position="347"/>
    </location>
</feature>
<protein>
    <recommendedName>
        <fullName evidence="10">Cas1p 10 TM acyl transferase domain-containing protein</fullName>
    </recommendedName>
</protein>
<keyword evidence="7" id="KW-0325">Glycoprotein</keyword>
<organism evidence="11 12">
    <name type="scientific">Hohenbuehelia grisea</name>
    <dbReference type="NCBI Taxonomy" id="104357"/>
    <lineage>
        <taxon>Eukaryota</taxon>
        <taxon>Fungi</taxon>
        <taxon>Dikarya</taxon>
        <taxon>Basidiomycota</taxon>
        <taxon>Agaricomycotina</taxon>
        <taxon>Agaricomycetes</taxon>
        <taxon>Agaricomycetidae</taxon>
        <taxon>Agaricales</taxon>
        <taxon>Pleurotineae</taxon>
        <taxon>Pleurotaceae</taxon>
        <taxon>Hohenbuehelia</taxon>
    </lineage>
</organism>
<keyword evidence="5 9" id="KW-1133">Transmembrane helix</keyword>
<name>A0ABR3J6M1_9AGAR</name>
<evidence type="ECO:0000256" key="4">
    <source>
        <dbReference type="ARBA" id="ARBA00022692"/>
    </source>
</evidence>
<evidence type="ECO:0000256" key="6">
    <source>
        <dbReference type="ARBA" id="ARBA00023136"/>
    </source>
</evidence>
<feature type="transmembrane region" description="Helical" evidence="9">
    <location>
        <begin position="722"/>
        <end position="743"/>
    </location>
</feature>
<feature type="transmembrane region" description="Helical" evidence="9">
    <location>
        <begin position="395"/>
        <end position="415"/>
    </location>
</feature>
<dbReference type="PANTHER" id="PTHR13533">
    <property type="entry name" value="N-ACETYLNEURAMINATE 9-O-ACETYLTRANSFERASE"/>
    <property type="match status" value="1"/>
</dbReference>
<evidence type="ECO:0000256" key="5">
    <source>
        <dbReference type="ARBA" id="ARBA00022989"/>
    </source>
</evidence>
<evidence type="ECO:0000256" key="3">
    <source>
        <dbReference type="ARBA" id="ARBA00022679"/>
    </source>
</evidence>
<evidence type="ECO:0000313" key="12">
    <source>
        <dbReference type="Proteomes" id="UP001556367"/>
    </source>
</evidence>
<comment type="similarity">
    <text evidence="2">Belongs to the PC-esterase family. CASD1 subfamily.</text>
</comment>
<feature type="transmembrane region" description="Helical" evidence="9">
    <location>
        <begin position="656"/>
        <end position="676"/>
    </location>
</feature>
<accession>A0ABR3J6M1</accession>
<evidence type="ECO:0000256" key="1">
    <source>
        <dbReference type="ARBA" id="ARBA00004141"/>
    </source>
</evidence>
<evidence type="ECO:0000256" key="2">
    <source>
        <dbReference type="ARBA" id="ARBA00010666"/>
    </source>
</evidence>
<feature type="region of interest" description="Disordered" evidence="8">
    <location>
        <begin position="758"/>
        <end position="782"/>
    </location>
</feature>
<feature type="compositionally biased region" description="Low complexity" evidence="8">
    <location>
        <begin position="758"/>
        <end position="775"/>
    </location>
</feature>
<feature type="transmembrane region" description="Helical" evidence="9">
    <location>
        <begin position="593"/>
        <end position="610"/>
    </location>
</feature>
<feature type="region of interest" description="Disordered" evidence="8">
    <location>
        <begin position="800"/>
        <end position="820"/>
    </location>
</feature>
<feature type="transmembrane region" description="Helical" evidence="9">
    <location>
        <begin position="622"/>
        <end position="644"/>
    </location>
</feature>
<evidence type="ECO:0000256" key="8">
    <source>
        <dbReference type="SAM" id="MobiDB-lite"/>
    </source>
</evidence>
<feature type="transmembrane region" description="Helical" evidence="9">
    <location>
        <begin position="489"/>
        <end position="506"/>
    </location>
</feature>
<keyword evidence="12" id="KW-1185">Reference proteome</keyword>
<feature type="transmembrane region" description="Helical" evidence="9">
    <location>
        <begin position="15"/>
        <end position="37"/>
    </location>
</feature>
<comment type="subcellular location">
    <subcellularLocation>
        <location evidence="1">Membrane</location>
        <topology evidence="1">Multi-pass membrane protein</topology>
    </subcellularLocation>
</comment>
<feature type="transmembrane region" description="Helical" evidence="9">
    <location>
        <begin position="435"/>
        <end position="456"/>
    </location>
</feature>
<dbReference type="EMBL" id="JASNQZ010000011">
    <property type="protein sequence ID" value="KAL0951299.1"/>
    <property type="molecule type" value="Genomic_DNA"/>
</dbReference>
<evidence type="ECO:0000259" key="10">
    <source>
        <dbReference type="Pfam" id="PF07779"/>
    </source>
</evidence>
<comment type="caution">
    <text evidence="11">The sequence shown here is derived from an EMBL/GenBank/DDBJ whole genome shotgun (WGS) entry which is preliminary data.</text>
</comment>
<dbReference type="InterPro" id="IPR012419">
    <property type="entry name" value="Cas1_AcylTrans_dom"/>
</dbReference>
<sequence>MSPAKLSSYTLNPFWVHYASLFATVIALVLGLGRLVLSDGSDIIHCEALLNRGRWLDAGLQNWQPDGCMVHKYQAKDSATCLGDKNVVFAGDSVTRKLFFQFAHTLEPTLPSAPDNDGQKHSDHHFKTKNNTRLSFYWDPFLNGSDTKGILSRYLPSSQSLERKPSLLVLGTGLWYLRYANGSGGLPAWEATIESILTSVAHNPTRSAHDIVILPVEEIVSSKLSPERALTMQASDIDAMNSDLYHRLHPWNLEESSLIHKPHSHVPISFPLVFNRLLDPSQTDDGLHFSDSIVQTQANILLNLRCNEELPKRFPLDKTCCRSYPRPLAVQSFVLLFILLCGPFAWFATPPADRPTLSDPANFVKEMPSLVMSAAIALIYLADRTWLWEKEHKHFDPWVFGFLCLASLALGLGTLKSADNELGFLNREQTDEWKGWMQIAILIYHYVGASKISGIYNPIRVLVASYLFMTGYGHTTYYLRKADFGIKRIAQILVRLNLLTVLLAYVMNTDYISYYFAPLVSMWFLIIYGIMAIGARFNDRTPFLLGKIFVSAGLITWFMHAIWPLELLFDVLEQVFNIHWSAREWTFRVNLDLWIVFAGMLTAILVVKSREYRLTDHPQWPLALKCAIATSAVTMVWFFAFELLQESKFTYNKWHPYISVFPVVAFVILRNANIILRSATSRAFAFVGRCSLETFIIQYHFWLGADSKGVLVVIPGAWWRPVNLVLTTCTFIYVSHMVAQATAEITRRTTTSRVALLTSSSPSITPSSSSSSSPSRRQDDSPLDHEQEITIPLFNTTPKDLEADVDLPPEPDTPFRPHGWRERAYHGSSIKDWAEWRPGLRVKLVIALGVMWACNLLWTSNSS</sequence>
<keyword evidence="3" id="KW-0808">Transferase</keyword>
<reference evidence="12" key="1">
    <citation type="submission" date="2024-06" db="EMBL/GenBank/DDBJ databases">
        <title>Multi-omics analyses provide insights into the biosynthesis of the anticancer antibiotic pleurotin in Hohenbuehelia grisea.</title>
        <authorList>
            <person name="Weaver J.A."/>
            <person name="Alberti F."/>
        </authorList>
    </citation>
    <scope>NUCLEOTIDE SEQUENCE [LARGE SCALE GENOMIC DNA]</scope>
    <source>
        <strain evidence="12">T-177</strain>
    </source>
</reference>
<feature type="transmembrane region" description="Helical" evidence="9">
    <location>
        <begin position="512"/>
        <end position="531"/>
    </location>
</feature>
<feature type="domain" description="Cas1p 10 TM acyl transferase" evidence="10">
    <location>
        <begin position="315"/>
        <end position="748"/>
    </location>
</feature>
<keyword evidence="6 9" id="KW-0472">Membrane</keyword>
<gene>
    <name evidence="11" type="ORF">HGRIS_008010</name>
</gene>
<dbReference type="Proteomes" id="UP001556367">
    <property type="component" value="Unassembled WGS sequence"/>
</dbReference>
<evidence type="ECO:0000256" key="9">
    <source>
        <dbReference type="SAM" id="Phobius"/>
    </source>
</evidence>